<dbReference type="Proteomes" id="UP001597252">
    <property type="component" value="Unassembled WGS sequence"/>
</dbReference>
<reference evidence="2" key="1">
    <citation type="journal article" date="2019" name="Int. J. Syst. Evol. Microbiol.">
        <title>The Global Catalogue of Microorganisms (GCM) 10K type strain sequencing project: providing services to taxonomists for standard genome sequencing and annotation.</title>
        <authorList>
            <consortium name="The Broad Institute Genomics Platform"/>
            <consortium name="The Broad Institute Genome Sequencing Center for Infectious Disease"/>
            <person name="Wu L."/>
            <person name="Ma J."/>
        </authorList>
    </citation>
    <scope>NUCLEOTIDE SEQUENCE [LARGE SCALE GENOMIC DNA]</scope>
    <source>
        <strain evidence="2">CCM 8903</strain>
    </source>
</reference>
<protein>
    <submittedName>
        <fullName evidence="1">Aldose 1-epimerase family protein</fullName>
    </submittedName>
</protein>
<gene>
    <name evidence="1" type="ORF">ACFQ5J_12835</name>
</gene>
<dbReference type="InterPro" id="IPR011013">
    <property type="entry name" value="Gal_mutarotase_sf_dom"/>
</dbReference>
<dbReference type="SUPFAM" id="SSF74650">
    <property type="entry name" value="Galactose mutarotase-like"/>
    <property type="match status" value="1"/>
</dbReference>
<accession>A0ABW4ECI3</accession>
<sequence>MITLTNDAFTAEINELGAEVTQITRKQDGRAFIWNDTTGKYWGRHAPLLFPAIGKSNDDAYLIDGQRYPMGQHGFARDFTFDHIDQTAPDAVTMTLHANDQTLAKYPFLFVLTVTYQLTATGLNVTYTVADDGASAMPFALGFHPGFNIDAPLEEYRLQLVGATTPLQHLGVGPAPFRDGTTRTLTAATGDTIPLSHALLDDGLVILDAHTATQARLLHGDDQIVSLDVTDFPYVTLWSPEHKQAPFICVEPFFGLPDQAGKPGDWFEKAGKTTLKAGTKQTLNLTLTLG</sequence>
<keyword evidence="2" id="KW-1185">Reference proteome</keyword>
<dbReference type="Gene3D" id="2.70.98.10">
    <property type="match status" value="1"/>
</dbReference>
<dbReference type="InterPro" id="IPR037481">
    <property type="entry name" value="LacX"/>
</dbReference>
<name>A0ABW4ECI3_9LACO</name>
<dbReference type="InterPro" id="IPR014718">
    <property type="entry name" value="GH-type_carb-bd"/>
</dbReference>
<comment type="caution">
    <text evidence="1">The sequence shown here is derived from an EMBL/GenBank/DDBJ whole genome shotgun (WGS) entry which is preliminary data.</text>
</comment>
<dbReference type="Pfam" id="PF01263">
    <property type="entry name" value="Aldose_epim"/>
    <property type="match status" value="1"/>
</dbReference>
<evidence type="ECO:0000313" key="1">
    <source>
        <dbReference type="EMBL" id="MFD1486111.1"/>
    </source>
</evidence>
<evidence type="ECO:0000313" key="2">
    <source>
        <dbReference type="Proteomes" id="UP001597252"/>
    </source>
</evidence>
<dbReference type="InterPro" id="IPR008183">
    <property type="entry name" value="Aldose_1/G6P_1-epimerase"/>
</dbReference>
<proteinExistence type="predicted"/>
<dbReference type="EMBL" id="JBHTON010000053">
    <property type="protein sequence ID" value="MFD1486111.1"/>
    <property type="molecule type" value="Genomic_DNA"/>
</dbReference>
<dbReference type="CDD" id="cd09024">
    <property type="entry name" value="Aldose_epim_lacX"/>
    <property type="match status" value="1"/>
</dbReference>
<dbReference type="RefSeq" id="WP_125749940.1">
    <property type="nucleotide sequence ID" value="NZ_JBHTON010000053.1"/>
</dbReference>
<organism evidence="1 2">
    <name type="scientific">Lacticaseibacillus baoqingensis</name>
    <dbReference type="NCBI Taxonomy" id="2486013"/>
    <lineage>
        <taxon>Bacteria</taxon>
        <taxon>Bacillati</taxon>
        <taxon>Bacillota</taxon>
        <taxon>Bacilli</taxon>
        <taxon>Lactobacillales</taxon>
        <taxon>Lactobacillaceae</taxon>
        <taxon>Lacticaseibacillus</taxon>
    </lineage>
</organism>